<feature type="transmembrane region" description="Helical" evidence="6">
    <location>
        <begin position="736"/>
        <end position="764"/>
    </location>
</feature>
<feature type="domain" description="MacB-like periplasmic core" evidence="8">
    <location>
        <begin position="20"/>
        <end position="244"/>
    </location>
</feature>
<dbReference type="PANTHER" id="PTHR30572:SF18">
    <property type="entry name" value="ABC-TYPE MACROLIDE FAMILY EXPORT SYSTEM PERMEASE COMPONENT 2"/>
    <property type="match status" value="1"/>
</dbReference>
<feature type="transmembrane region" description="Helical" evidence="6">
    <location>
        <begin position="21"/>
        <end position="40"/>
    </location>
</feature>
<protein>
    <submittedName>
        <fullName evidence="9">ABC transporter permease</fullName>
    </submittedName>
</protein>
<feature type="domain" description="ABC3 transporter permease C-terminal" evidence="7">
    <location>
        <begin position="295"/>
        <end position="411"/>
    </location>
</feature>
<feature type="transmembrane region" description="Helical" evidence="6">
    <location>
        <begin position="289"/>
        <end position="311"/>
    </location>
</feature>
<feature type="transmembrane region" description="Helical" evidence="6">
    <location>
        <begin position="784"/>
        <end position="804"/>
    </location>
</feature>
<evidence type="ECO:0000313" key="10">
    <source>
        <dbReference type="Proteomes" id="UP000240357"/>
    </source>
</evidence>
<evidence type="ECO:0000256" key="1">
    <source>
        <dbReference type="ARBA" id="ARBA00004651"/>
    </source>
</evidence>
<comment type="caution">
    <text evidence="9">The sequence shown here is derived from an EMBL/GenBank/DDBJ whole genome shotgun (WGS) entry which is preliminary data.</text>
</comment>
<evidence type="ECO:0000256" key="4">
    <source>
        <dbReference type="ARBA" id="ARBA00022989"/>
    </source>
</evidence>
<dbReference type="EMBL" id="PYFT01000001">
    <property type="protein sequence ID" value="PSR55080.1"/>
    <property type="molecule type" value="Genomic_DNA"/>
</dbReference>
<proteinExistence type="predicted"/>
<reference evidence="9 10" key="1">
    <citation type="submission" date="2018-03" db="EMBL/GenBank/DDBJ databases">
        <title>Adhaeribacter sp. HMF7605 Genome sequencing and assembly.</title>
        <authorList>
            <person name="Kang H."/>
            <person name="Kang J."/>
            <person name="Cha I."/>
            <person name="Kim H."/>
            <person name="Joh K."/>
        </authorList>
    </citation>
    <scope>NUCLEOTIDE SEQUENCE [LARGE SCALE GENOMIC DNA]</scope>
    <source>
        <strain evidence="9 10">HMF7605</strain>
    </source>
</reference>
<dbReference type="InterPro" id="IPR050250">
    <property type="entry name" value="Macrolide_Exporter_MacB"/>
</dbReference>
<feature type="transmembrane region" description="Helical" evidence="6">
    <location>
        <begin position="383"/>
        <end position="410"/>
    </location>
</feature>
<evidence type="ECO:0000259" key="8">
    <source>
        <dbReference type="Pfam" id="PF12704"/>
    </source>
</evidence>
<comment type="subcellular location">
    <subcellularLocation>
        <location evidence="1">Cell membrane</location>
        <topology evidence="1">Multi-pass membrane protein</topology>
    </subcellularLocation>
</comment>
<keyword evidence="3 6" id="KW-0812">Transmembrane</keyword>
<dbReference type="OrthoDB" id="5933722at2"/>
<dbReference type="InterPro" id="IPR003838">
    <property type="entry name" value="ABC3_permease_C"/>
</dbReference>
<dbReference type="AlphaFoldDB" id="A0A2T2YHV5"/>
<feature type="transmembrane region" description="Helical" evidence="6">
    <location>
        <begin position="431"/>
        <end position="452"/>
    </location>
</feature>
<dbReference type="Pfam" id="PF02687">
    <property type="entry name" value="FtsX"/>
    <property type="match status" value="2"/>
</dbReference>
<dbReference type="PANTHER" id="PTHR30572">
    <property type="entry name" value="MEMBRANE COMPONENT OF TRANSPORTER-RELATED"/>
    <property type="match status" value="1"/>
</dbReference>
<evidence type="ECO:0000259" key="7">
    <source>
        <dbReference type="Pfam" id="PF02687"/>
    </source>
</evidence>
<feature type="transmembrane region" description="Helical" evidence="6">
    <location>
        <begin position="700"/>
        <end position="724"/>
    </location>
</feature>
<accession>A0A2T2YHV5</accession>
<organism evidence="9 10">
    <name type="scientific">Adhaeribacter arboris</name>
    <dbReference type="NCBI Taxonomy" id="2072846"/>
    <lineage>
        <taxon>Bacteria</taxon>
        <taxon>Pseudomonadati</taxon>
        <taxon>Bacteroidota</taxon>
        <taxon>Cytophagia</taxon>
        <taxon>Cytophagales</taxon>
        <taxon>Hymenobacteraceae</taxon>
        <taxon>Adhaeribacter</taxon>
    </lineage>
</organism>
<sequence>MWYNFLKVAFRTLWRNKFLSGINLFGLALGMTACLLILRYTSFEWSYDRFHVNSNQIYRLQLEQYTAGEPTEKSAQTPPELGPALQAAFPEIKEVTRAAPWLGGVVSTVETNDQQRSFNESDLLFVDAAFLRLFTFPLIKGSAGVLDEPNTVIITEQTAKKYFGPQNPLGKTLTLDNHNQGHHYKVTVRGVCRNVPANSHLKFNFLVSRQVTGQEGGPPTWSAYTYVLLAPNTNVANLENKLTRFGRQNQAEPTGKSLPKQILSLQALTHIHLYSHLATEVPGSGNGKMVWFLTFIAGLILLIAYVNYINLATARATERAKEVGIRKVLGSQRVHLIRQFFLESLLLNLISGALALGLMQISLPGFSQLVGIPASFHLGQQYWFVGAFLGLLWVGALLSGLYPALILSAYQPVQVLKGRISPLRQGLTLRQSLVLFQFVASITLMAGTFTVYRQFNYMRSKDLGIDISHTLVIAAPQARRETLEQEQAFYQRNQTFKSEISRYPGVTGIAATSNVPGIAIDWTPHYFNSPSAPDKVAVNRPTIAVSPEFIRQFNLRVIAGEEVSPEKARNMAAHQVTPIMLNEAAVQACGFNNPEAAIGQAIYMRNGSGKNFKNQVVGVIRDFHQRSLKETYTPLIFLISENAGAVTHYALKVNSTNISQTIARIETTYKNLFPGSPFEYFFLDEFFNQQYQTDKQFGQVFSLFTGLAIFVACLGLFGLCLFTTTQRTKEMGIRKVLGASVFSIVSLLSKDFLKLVLLANFLAWPLAYWGMQSWLQNYSFRIPVSAWLFVVPALLVLVLALLTISLQAIKTALTNPVNSLRSE</sequence>
<gene>
    <name evidence="9" type="ORF">AHMF7605_17005</name>
</gene>
<name>A0A2T2YHV5_9BACT</name>
<dbReference type="Proteomes" id="UP000240357">
    <property type="component" value="Unassembled WGS sequence"/>
</dbReference>
<keyword evidence="4 6" id="KW-1133">Transmembrane helix</keyword>
<dbReference type="GO" id="GO:0022857">
    <property type="term" value="F:transmembrane transporter activity"/>
    <property type="evidence" value="ECO:0007669"/>
    <property type="project" value="TreeGrafter"/>
</dbReference>
<dbReference type="PROSITE" id="PS51257">
    <property type="entry name" value="PROKAR_LIPOPROTEIN"/>
    <property type="match status" value="1"/>
</dbReference>
<feature type="domain" description="ABC3 transporter permease C-terminal" evidence="7">
    <location>
        <begin position="703"/>
        <end position="812"/>
    </location>
</feature>
<keyword evidence="2" id="KW-1003">Cell membrane</keyword>
<feature type="transmembrane region" description="Helical" evidence="6">
    <location>
        <begin position="340"/>
        <end position="363"/>
    </location>
</feature>
<dbReference type="GO" id="GO:0005886">
    <property type="term" value="C:plasma membrane"/>
    <property type="evidence" value="ECO:0007669"/>
    <property type="project" value="UniProtKB-SubCell"/>
</dbReference>
<dbReference type="Pfam" id="PF12704">
    <property type="entry name" value="MacB_PCD"/>
    <property type="match status" value="1"/>
</dbReference>
<dbReference type="RefSeq" id="WP_106931258.1">
    <property type="nucleotide sequence ID" value="NZ_PYFT01000001.1"/>
</dbReference>
<evidence type="ECO:0000313" key="9">
    <source>
        <dbReference type="EMBL" id="PSR55080.1"/>
    </source>
</evidence>
<dbReference type="InterPro" id="IPR025857">
    <property type="entry name" value="MacB_PCD"/>
</dbReference>
<evidence type="ECO:0000256" key="6">
    <source>
        <dbReference type="SAM" id="Phobius"/>
    </source>
</evidence>
<keyword evidence="5 6" id="KW-0472">Membrane</keyword>
<evidence type="ECO:0000256" key="5">
    <source>
        <dbReference type="ARBA" id="ARBA00023136"/>
    </source>
</evidence>
<evidence type="ECO:0000256" key="2">
    <source>
        <dbReference type="ARBA" id="ARBA00022475"/>
    </source>
</evidence>
<evidence type="ECO:0000256" key="3">
    <source>
        <dbReference type="ARBA" id="ARBA00022692"/>
    </source>
</evidence>
<keyword evidence="10" id="KW-1185">Reference proteome</keyword>